<organism evidence="14 15">
    <name type="scientific">Suid gammaherpesvirus 5</name>
    <dbReference type="NCBI Taxonomy" id="1960251"/>
    <lineage>
        <taxon>Viruses</taxon>
        <taxon>Duplodnaviria</taxon>
        <taxon>Heunggongvirae</taxon>
        <taxon>Peploviricota</taxon>
        <taxon>Herviviricetes</taxon>
        <taxon>Herpesvirales</taxon>
        <taxon>Orthoherpesviridae</taxon>
        <taxon>Gammaherpesvirinae</taxon>
        <taxon>Macavirus</taxon>
        <taxon>Macavirus suidgamma5</taxon>
    </lineage>
</organism>
<evidence type="ECO:0000256" key="6">
    <source>
        <dbReference type="ARBA" id="ARBA00022870"/>
    </source>
</evidence>
<evidence type="ECO:0000256" key="9">
    <source>
        <dbReference type="ARBA" id="ARBA00023046"/>
    </source>
</evidence>
<keyword evidence="10 13" id="KW-0472">Membrane</keyword>
<keyword evidence="12" id="KW-0325">Glycoprotein</keyword>
<evidence type="ECO:0000313" key="15">
    <source>
        <dbReference type="Proteomes" id="UP000325694"/>
    </source>
</evidence>
<feature type="transmembrane region" description="Helical" evidence="13">
    <location>
        <begin position="242"/>
        <end position="261"/>
    </location>
</feature>
<keyword evidence="15" id="KW-1185">Reference proteome</keyword>
<accession>Q8B3Y3</accession>
<keyword evidence="7" id="KW-0261">Viral envelope protein</keyword>
<evidence type="ECO:0000256" key="13">
    <source>
        <dbReference type="SAM" id="Phobius"/>
    </source>
</evidence>
<feature type="transmembrane region" description="Helical" evidence="13">
    <location>
        <begin position="153"/>
        <end position="175"/>
    </location>
</feature>
<dbReference type="EMBL" id="AY170316">
    <property type="protein sequence ID" value="AAO12342.1"/>
    <property type="molecule type" value="Genomic_DNA"/>
</dbReference>
<evidence type="ECO:0000256" key="3">
    <source>
        <dbReference type="ARBA" id="ARBA00022692"/>
    </source>
</evidence>
<evidence type="ECO:0000256" key="4">
    <source>
        <dbReference type="ARBA" id="ARBA00022812"/>
    </source>
</evidence>
<keyword evidence="8 13" id="KW-1133">Transmembrane helix</keyword>
<evidence type="ECO:0000256" key="5">
    <source>
        <dbReference type="ARBA" id="ARBA00022844"/>
    </source>
</evidence>
<dbReference type="HAMAP" id="MF_04035">
    <property type="entry name" value="HSV_GM"/>
    <property type="match status" value="1"/>
</dbReference>
<keyword evidence="3 13" id="KW-0812">Transmembrane</keyword>
<keyword evidence="2" id="KW-1048">Host nucleus</keyword>
<comment type="function">
    <text evidence="1">Envelope glycoprotein important for virion assembly and egress. Plays a role in the correct incorporation of gH-gL into virion membrane. Directs the glycoprotein N (gN) to the host trans-Golgi network.</text>
</comment>
<keyword evidence="9" id="KW-1039">Host endosome</keyword>
<keyword evidence="4" id="KW-1040">Host Golgi apparatus</keyword>
<keyword evidence="6" id="KW-1043">Host membrane</keyword>
<evidence type="ECO:0000313" key="14">
    <source>
        <dbReference type="EMBL" id="AAO12342.1"/>
    </source>
</evidence>
<feature type="transmembrane region" description="Helical" evidence="13">
    <location>
        <begin position="80"/>
        <end position="100"/>
    </location>
</feature>
<dbReference type="PRINTS" id="PR00333">
    <property type="entry name" value="HSVINTEGRLMP"/>
</dbReference>
<reference evidence="14 15" key="1">
    <citation type="journal article" date="2003" name="Virology">
        <title>A novel porcine gammaherpesvirus.</title>
        <authorList>
            <person name="Chmielewicz B."/>
            <person name="Goltz M."/>
            <person name="Franz T."/>
            <person name="Bauer C."/>
            <person name="Brema S."/>
            <person name="Ellerbrok H."/>
            <person name="Beckmann S."/>
            <person name="Rziha H.J."/>
            <person name="Lahrmann K.H."/>
            <person name="Romero C."/>
            <person name="Ehlers B."/>
        </authorList>
    </citation>
    <scope>NUCLEOTIDE SEQUENCE [LARGE SCALE GENOMIC DNA]</scope>
    <source>
        <strain evidence="14">489</strain>
    </source>
</reference>
<name>Q8B3Y3_9GAMA</name>
<feature type="transmembrane region" description="Helical" evidence="13">
    <location>
        <begin position="21"/>
        <end position="43"/>
    </location>
</feature>
<keyword evidence="5" id="KW-0946">Virion</keyword>
<sequence>MSKMKSSKNDIFIYKIWTRLLIIYLVMFICSAVVPIVAMFPGLGFPCYFNNLVNYSSMDLRAKNVARHLTPTLFLEAPEMFFYITVSFLADCCCLLYYFLAAVAICRAKKHVDGLNVLSQWIFASGSPTLIFMSILKLWTIQLFIHTLSYKHIYLAAFIYTVHWLLSVLYTEFYITGISTTWTNAELKRSIPKGNLLQTVVNTLKPIMMNIHLTMLAMETLVFCLSFMMAIGNSFYVVVSDIVFGTVNLYLIIPLIWYFATEVWLYQYMNYQFGFYIGTVISSIILILPLVRYEKIFVAAQIHKTVAINIAVIPILAFAAFILRMTRAILSRRHVAYSALPSTTYDTVKFTKSPKQLPKRTLKQNALSSAILEDESDEMEFE</sequence>
<feature type="transmembrane region" description="Helical" evidence="13">
    <location>
        <begin position="121"/>
        <end position="141"/>
    </location>
</feature>
<evidence type="ECO:0000256" key="2">
    <source>
        <dbReference type="ARBA" id="ARBA00022562"/>
    </source>
</evidence>
<dbReference type="Pfam" id="PF01528">
    <property type="entry name" value="Herpes_glycop"/>
    <property type="match status" value="1"/>
</dbReference>
<protein>
    <submittedName>
        <fullName evidence="14">Glycoprotein M</fullName>
    </submittedName>
</protein>
<evidence type="ECO:0000256" key="8">
    <source>
        <dbReference type="ARBA" id="ARBA00022989"/>
    </source>
</evidence>
<keyword evidence="11" id="KW-1015">Disulfide bond</keyword>
<evidence type="ECO:0000256" key="1">
    <source>
        <dbReference type="ARBA" id="ARBA00003017"/>
    </source>
</evidence>
<evidence type="ECO:0000256" key="7">
    <source>
        <dbReference type="ARBA" id="ARBA00022879"/>
    </source>
</evidence>
<feature type="transmembrane region" description="Helical" evidence="13">
    <location>
        <begin position="213"/>
        <end position="236"/>
    </location>
</feature>
<feature type="transmembrane region" description="Helical" evidence="13">
    <location>
        <begin position="273"/>
        <end position="293"/>
    </location>
</feature>
<evidence type="ECO:0000256" key="11">
    <source>
        <dbReference type="ARBA" id="ARBA00023157"/>
    </source>
</evidence>
<dbReference type="InterPro" id="IPR000785">
    <property type="entry name" value="Herpes_glycop_M"/>
</dbReference>
<dbReference type="GO" id="GO:0019031">
    <property type="term" value="C:viral envelope"/>
    <property type="evidence" value="ECO:0007669"/>
    <property type="project" value="UniProtKB-KW"/>
</dbReference>
<proteinExistence type="inferred from homology"/>
<evidence type="ECO:0000256" key="10">
    <source>
        <dbReference type="ARBA" id="ARBA00023136"/>
    </source>
</evidence>
<dbReference type="Proteomes" id="UP000325694">
    <property type="component" value="Segment"/>
</dbReference>
<feature type="transmembrane region" description="Helical" evidence="13">
    <location>
        <begin position="305"/>
        <end position="323"/>
    </location>
</feature>
<evidence type="ECO:0000256" key="12">
    <source>
        <dbReference type="ARBA" id="ARBA00023180"/>
    </source>
</evidence>